<dbReference type="InterPro" id="IPR036873">
    <property type="entry name" value="Rhodanese-like_dom_sf"/>
</dbReference>
<protein>
    <submittedName>
        <fullName evidence="2">Rhodanese domain protein</fullName>
    </submittedName>
</protein>
<evidence type="ECO:0000259" key="1">
    <source>
        <dbReference type="PROSITE" id="PS50206"/>
    </source>
</evidence>
<keyword evidence="3" id="KW-1185">Reference proteome</keyword>
<dbReference type="PANTHER" id="PTHR44086">
    <property type="entry name" value="THIOSULFATE SULFURTRANSFERASE RDL2, MITOCHONDRIAL-RELATED"/>
    <property type="match status" value="1"/>
</dbReference>
<dbReference type="CDD" id="cd00158">
    <property type="entry name" value="RHOD"/>
    <property type="match status" value="1"/>
</dbReference>
<dbReference type="PANTHER" id="PTHR44086:SF10">
    <property type="entry name" value="THIOSULFATE SULFURTRANSFERASE_RHODANESE-LIKE DOMAIN-CONTAINING PROTEIN 3"/>
    <property type="match status" value="1"/>
</dbReference>
<dbReference type="KEGG" id="ttc:FOKN1_0401"/>
<dbReference type="InterPro" id="IPR001763">
    <property type="entry name" value="Rhodanese-like_dom"/>
</dbReference>
<accession>A0A1Z4VMT1</accession>
<proteinExistence type="predicted"/>
<reference evidence="2 3" key="1">
    <citation type="submission" date="2017-05" db="EMBL/GenBank/DDBJ databases">
        <title>Thiocyanate degradation by Thiohalobacter thiocyanaticus FOKN1.</title>
        <authorList>
            <person name="Oshiki M."/>
            <person name="Fukushima T."/>
            <person name="Kawano S."/>
            <person name="Nakagawa J."/>
        </authorList>
    </citation>
    <scope>NUCLEOTIDE SEQUENCE [LARGE SCALE GENOMIC DNA]</scope>
    <source>
        <strain evidence="2 3">FOKN1</strain>
    </source>
</reference>
<dbReference type="SUPFAM" id="SSF52821">
    <property type="entry name" value="Rhodanese/Cell cycle control phosphatase"/>
    <property type="match status" value="1"/>
</dbReference>
<dbReference type="AlphaFoldDB" id="A0A1Z4VMT1"/>
<dbReference type="SMART" id="SM00450">
    <property type="entry name" value="RHOD"/>
    <property type="match status" value="1"/>
</dbReference>
<evidence type="ECO:0000313" key="2">
    <source>
        <dbReference type="EMBL" id="BAZ92805.1"/>
    </source>
</evidence>
<dbReference type="Proteomes" id="UP000218765">
    <property type="component" value="Chromosome"/>
</dbReference>
<dbReference type="PROSITE" id="PS50206">
    <property type="entry name" value="RHODANESE_3"/>
    <property type="match status" value="1"/>
</dbReference>
<name>A0A1Z4VMT1_9GAMM</name>
<gene>
    <name evidence="2" type="ORF">FOKN1_0401</name>
</gene>
<dbReference type="Pfam" id="PF00581">
    <property type="entry name" value="Rhodanese"/>
    <property type="match status" value="1"/>
</dbReference>
<dbReference type="EMBL" id="AP018052">
    <property type="protein sequence ID" value="BAZ92805.1"/>
    <property type="molecule type" value="Genomic_DNA"/>
</dbReference>
<evidence type="ECO:0000313" key="3">
    <source>
        <dbReference type="Proteomes" id="UP000218765"/>
    </source>
</evidence>
<dbReference type="GO" id="GO:0004792">
    <property type="term" value="F:thiosulfate-cyanide sulfurtransferase activity"/>
    <property type="evidence" value="ECO:0007669"/>
    <property type="project" value="TreeGrafter"/>
</dbReference>
<organism evidence="2 3">
    <name type="scientific">Thiohalobacter thiocyanaticus</name>
    <dbReference type="NCBI Taxonomy" id="585455"/>
    <lineage>
        <taxon>Bacteria</taxon>
        <taxon>Pseudomonadati</taxon>
        <taxon>Pseudomonadota</taxon>
        <taxon>Gammaproteobacteria</taxon>
        <taxon>Thiohalobacterales</taxon>
        <taxon>Thiohalobacteraceae</taxon>
        <taxon>Thiohalobacter</taxon>
    </lineage>
</organism>
<sequence length="136" mass="15137">MSDAPKGLMEFVKDAKSRIKEVDGDQLESMKQERPDLMILDVRESSEHESAHIEGAMLIPRGILEAAADTRYPKHSEVLVNARSQPVVVYCASGGRSAMAADTLQQMGFQEVYSLAGGIEQWEKDSRPLVREARYV</sequence>
<feature type="domain" description="Rhodanese" evidence="1">
    <location>
        <begin position="33"/>
        <end position="131"/>
    </location>
</feature>
<dbReference type="OrthoDB" id="9791096at2"/>
<dbReference type="RefSeq" id="WP_096364215.1">
    <property type="nucleotide sequence ID" value="NZ_AP018052.1"/>
</dbReference>
<dbReference type="Gene3D" id="3.40.250.10">
    <property type="entry name" value="Rhodanese-like domain"/>
    <property type="match status" value="1"/>
</dbReference>